<evidence type="ECO:0000313" key="6">
    <source>
        <dbReference type="Proteomes" id="UP000813824"/>
    </source>
</evidence>
<dbReference type="InterPro" id="IPR050600">
    <property type="entry name" value="SETD3_SETD6_MTase"/>
</dbReference>
<accession>A0A8K0XNS7</accession>
<dbReference type="InterPro" id="IPR044429">
    <property type="entry name" value="SETD4_SET"/>
</dbReference>
<feature type="domain" description="SET" evidence="4">
    <location>
        <begin position="31"/>
        <end position="290"/>
    </location>
</feature>
<dbReference type="Gene3D" id="3.90.1410.10">
    <property type="entry name" value="set domain protein methyltransferase, domain 1"/>
    <property type="match status" value="1"/>
</dbReference>
<reference evidence="5" key="1">
    <citation type="journal article" date="2021" name="New Phytol.">
        <title>Evolutionary innovations through gain and loss of genes in the ectomycorrhizal Boletales.</title>
        <authorList>
            <person name="Wu G."/>
            <person name="Miyauchi S."/>
            <person name="Morin E."/>
            <person name="Kuo A."/>
            <person name="Drula E."/>
            <person name="Varga T."/>
            <person name="Kohler A."/>
            <person name="Feng B."/>
            <person name="Cao Y."/>
            <person name="Lipzen A."/>
            <person name="Daum C."/>
            <person name="Hundley H."/>
            <person name="Pangilinan J."/>
            <person name="Johnson J."/>
            <person name="Barry K."/>
            <person name="LaButti K."/>
            <person name="Ng V."/>
            <person name="Ahrendt S."/>
            <person name="Min B."/>
            <person name="Choi I.G."/>
            <person name="Park H."/>
            <person name="Plett J.M."/>
            <person name="Magnuson J."/>
            <person name="Spatafora J.W."/>
            <person name="Nagy L.G."/>
            <person name="Henrissat B."/>
            <person name="Grigoriev I.V."/>
            <person name="Yang Z.L."/>
            <person name="Xu J."/>
            <person name="Martin F.M."/>
        </authorList>
    </citation>
    <scope>NUCLEOTIDE SEQUENCE</scope>
    <source>
        <strain evidence="5">KKN 215</strain>
    </source>
</reference>
<comment type="caution">
    <text evidence="5">The sequence shown here is derived from an EMBL/GenBank/DDBJ whole genome shotgun (WGS) entry which is preliminary data.</text>
</comment>
<dbReference type="GO" id="GO:0032259">
    <property type="term" value="P:methylation"/>
    <property type="evidence" value="ECO:0007669"/>
    <property type="project" value="UniProtKB-KW"/>
</dbReference>
<evidence type="ECO:0000313" key="5">
    <source>
        <dbReference type="EMBL" id="KAH8099495.1"/>
    </source>
</evidence>
<dbReference type="EMBL" id="JAEVFJ010000019">
    <property type="protein sequence ID" value="KAH8099495.1"/>
    <property type="molecule type" value="Genomic_DNA"/>
</dbReference>
<dbReference type="AlphaFoldDB" id="A0A8K0XNS7"/>
<dbReference type="InterPro" id="IPR046341">
    <property type="entry name" value="SET_dom_sf"/>
</dbReference>
<dbReference type="SUPFAM" id="SSF82199">
    <property type="entry name" value="SET domain"/>
    <property type="match status" value="1"/>
</dbReference>
<keyword evidence="1" id="KW-0489">Methyltransferase</keyword>
<evidence type="ECO:0000256" key="3">
    <source>
        <dbReference type="ARBA" id="ARBA00022691"/>
    </source>
</evidence>
<sequence>MANLSHHHDLWISLLSWLRDKHGMKTDIDSLAVECRDAPGAGKGLFALKDCSPSSALFTVPARALINVKTIGSLYPPGPEGHELSPVQMISLHLFLHKPQEGGISNDPLFGPYLSTLPRDFSGHPCTWSVNERLLKNDGGLERSLLQSLPPCVRRSLQQLVSRLWADWETVRSYLRLKQEIIQNLKTSRRTSAESLFSESPDNSLVQDFLWAWLNVNTRCIHYRLDSSISSPKNMTLCPILDFANHTPSHSDIIPQLRASHSHALGGDYVFKSNSARTLRKNSEVFLRYGGHANRTLFIEYGFVNLWEEGSVERGEVSGEVDVQDLVEALFENGPGFIAKVVKQILEDEGYWGDWTIHSSPAPAHPSYRLITALRLYHHLKQNMATHLSDPVPIVDEWRKATLGETERISDQNEECWRNSVADICESVIQRAVDGTQAVKLLQNPHEDRIPDWSQWMQSILLLWQEELEVSRRVLYSIRSGEEF</sequence>
<dbReference type="OrthoDB" id="341421at2759"/>
<protein>
    <submittedName>
        <fullName evidence="5">SET domain-containing protein</fullName>
    </submittedName>
</protein>
<organism evidence="5 6">
    <name type="scientific">Cristinia sonorae</name>
    <dbReference type="NCBI Taxonomy" id="1940300"/>
    <lineage>
        <taxon>Eukaryota</taxon>
        <taxon>Fungi</taxon>
        <taxon>Dikarya</taxon>
        <taxon>Basidiomycota</taxon>
        <taxon>Agaricomycotina</taxon>
        <taxon>Agaricomycetes</taxon>
        <taxon>Agaricomycetidae</taxon>
        <taxon>Agaricales</taxon>
        <taxon>Pleurotineae</taxon>
        <taxon>Stephanosporaceae</taxon>
        <taxon>Cristinia</taxon>
    </lineage>
</organism>
<dbReference type="InterPro" id="IPR001214">
    <property type="entry name" value="SET_dom"/>
</dbReference>
<keyword evidence="3" id="KW-0949">S-adenosyl-L-methionine</keyword>
<dbReference type="CDD" id="cd19177">
    <property type="entry name" value="SET_SETD4"/>
    <property type="match status" value="1"/>
</dbReference>
<keyword evidence="2" id="KW-0808">Transferase</keyword>
<evidence type="ECO:0000256" key="1">
    <source>
        <dbReference type="ARBA" id="ARBA00022603"/>
    </source>
</evidence>
<dbReference type="PANTHER" id="PTHR13271:SF47">
    <property type="entry name" value="ACTIN-HISTIDINE N-METHYLTRANSFERASE"/>
    <property type="match status" value="1"/>
</dbReference>
<proteinExistence type="predicted"/>
<dbReference type="PROSITE" id="PS50280">
    <property type="entry name" value="SET"/>
    <property type="match status" value="1"/>
</dbReference>
<dbReference type="GO" id="GO:0016279">
    <property type="term" value="F:protein-lysine N-methyltransferase activity"/>
    <property type="evidence" value="ECO:0007669"/>
    <property type="project" value="InterPro"/>
</dbReference>
<dbReference type="PANTHER" id="PTHR13271">
    <property type="entry name" value="UNCHARACTERIZED PUTATIVE METHYLTRANSFERASE"/>
    <property type="match status" value="1"/>
</dbReference>
<evidence type="ECO:0000256" key="2">
    <source>
        <dbReference type="ARBA" id="ARBA00022679"/>
    </source>
</evidence>
<dbReference type="Proteomes" id="UP000813824">
    <property type="component" value="Unassembled WGS sequence"/>
</dbReference>
<name>A0A8K0XNS7_9AGAR</name>
<evidence type="ECO:0000259" key="4">
    <source>
        <dbReference type="PROSITE" id="PS50280"/>
    </source>
</evidence>
<gene>
    <name evidence="5" type="ORF">BXZ70DRAFT_942010</name>
</gene>
<keyword evidence="6" id="KW-1185">Reference proteome</keyword>